<evidence type="ECO:0000313" key="4">
    <source>
        <dbReference type="Proteomes" id="UP000703661"/>
    </source>
</evidence>
<dbReference type="GO" id="GO:0000981">
    <property type="term" value="F:DNA-binding transcription factor activity, RNA polymerase II-specific"/>
    <property type="evidence" value="ECO:0007669"/>
    <property type="project" value="TreeGrafter"/>
</dbReference>
<name>A0A9P6SWR6_9FUNG</name>
<dbReference type="GO" id="GO:0000978">
    <property type="term" value="F:RNA polymerase II cis-regulatory region sequence-specific DNA binding"/>
    <property type="evidence" value="ECO:0007669"/>
    <property type="project" value="TreeGrafter"/>
</dbReference>
<feature type="compositionally biased region" description="Acidic residues" evidence="1">
    <location>
        <begin position="724"/>
        <end position="733"/>
    </location>
</feature>
<feature type="compositionally biased region" description="Low complexity" evidence="1">
    <location>
        <begin position="209"/>
        <end position="231"/>
    </location>
</feature>
<feature type="region of interest" description="Disordered" evidence="1">
    <location>
        <begin position="118"/>
        <end position="231"/>
    </location>
</feature>
<gene>
    <name evidence="3" type="ORF">BGZ80_003019</name>
</gene>
<dbReference type="AlphaFoldDB" id="A0A9P6SWR6"/>
<reference evidence="3" key="1">
    <citation type="journal article" date="2020" name="Fungal Divers.">
        <title>Resolving the Mortierellaceae phylogeny through synthesis of multi-gene phylogenetics and phylogenomics.</title>
        <authorList>
            <person name="Vandepol N."/>
            <person name="Liber J."/>
            <person name="Desiro A."/>
            <person name="Na H."/>
            <person name="Kennedy M."/>
            <person name="Barry K."/>
            <person name="Grigoriev I.V."/>
            <person name="Miller A.N."/>
            <person name="O'Donnell K."/>
            <person name="Stajich J.E."/>
            <person name="Bonito G."/>
        </authorList>
    </citation>
    <scope>NUCLEOTIDE SEQUENCE</scope>
    <source>
        <strain evidence="3">NRRL 2769</strain>
    </source>
</reference>
<feature type="region of interest" description="Disordered" evidence="1">
    <location>
        <begin position="583"/>
        <end position="638"/>
    </location>
</feature>
<feature type="domain" description="Myb-like" evidence="2">
    <location>
        <begin position="46"/>
        <end position="99"/>
    </location>
</feature>
<feature type="region of interest" description="Disordered" evidence="1">
    <location>
        <begin position="339"/>
        <end position="466"/>
    </location>
</feature>
<dbReference type="SMART" id="SM00717">
    <property type="entry name" value="SANT"/>
    <property type="match status" value="5"/>
</dbReference>
<feature type="compositionally biased region" description="Polar residues" evidence="1">
    <location>
        <begin position="149"/>
        <end position="165"/>
    </location>
</feature>
<dbReference type="SUPFAM" id="SSF46689">
    <property type="entry name" value="Homeodomain-like"/>
    <property type="match status" value="3"/>
</dbReference>
<dbReference type="Proteomes" id="UP000703661">
    <property type="component" value="Unassembled WGS sequence"/>
</dbReference>
<feature type="compositionally biased region" description="Low complexity" evidence="1">
    <location>
        <begin position="38"/>
        <end position="50"/>
    </location>
</feature>
<dbReference type="Pfam" id="PF00249">
    <property type="entry name" value="Myb_DNA-binding"/>
    <property type="match status" value="2"/>
</dbReference>
<accession>A0A9P6SWR6</accession>
<proteinExistence type="predicted"/>
<feature type="domain" description="Myb-like" evidence="2">
    <location>
        <begin position="231"/>
        <end position="287"/>
    </location>
</feature>
<protein>
    <recommendedName>
        <fullName evidence="2">Myb-like domain-containing protein</fullName>
    </recommendedName>
</protein>
<feature type="region of interest" description="Disordered" evidence="1">
    <location>
        <begin position="701"/>
        <end position="747"/>
    </location>
</feature>
<feature type="compositionally biased region" description="Polar residues" evidence="1">
    <location>
        <begin position="445"/>
        <end position="454"/>
    </location>
</feature>
<dbReference type="GO" id="GO:0005634">
    <property type="term" value="C:nucleus"/>
    <property type="evidence" value="ECO:0007669"/>
    <property type="project" value="TreeGrafter"/>
</dbReference>
<organism evidence="3 4">
    <name type="scientific">Entomortierella chlamydospora</name>
    <dbReference type="NCBI Taxonomy" id="101097"/>
    <lineage>
        <taxon>Eukaryota</taxon>
        <taxon>Fungi</taxon>
        <taxon>Fungi incertae sedis</taxon>
        <taxon>Mucoromycota</taxon>
        <taxon>Mortierellomycotina</taxon>
        <taxon>Mortierellomycetes</taxon>
        <taxon>Mortierellales</taxon>
        <taxon>Mortierellaceae</taxon>
        <taxon>Entomortierella</taxon>
    </lineage>
</organism>
<feature type="compositionally biased region" description="Polar residues" evidence="1">
    <location>
        <begin position="1"/>
        <end position="17"/>
    </location>
</feature>
<feature type="domain" description="Myb-like" evidence="2">
    <location>
        <begin position="644"/>
        <end position="695"/>
    </location>
</feature>
<evidence type="ECO:0000259" key="2">
    <source>
        <dbReference type="PROSITE" id="PS50090"/>
    </source>
</evidence>
<dbReference type="InterPro" id="IPR009057">
    <property type="entry name" value="Homeodomain-like_sf"/>
</dbReference>
<dbReference type="Gene3D" id="1.10.10.60">
    <property type="entry name" value="Homeodomain-like"/>
    <property type="match status" value="3"/>
</dbReference>
<feature type="compositionally biased region" description="Basic and acidic residues" evidence="1">
    <location>
        <begin position="339"/>
        <end position="364"/>
    </location>
</feature>
<dbReference type="CDD" id="cd00167">
    <property type="entry name" value="SANT"/>
    <property type="match status" value="1"/>
</dbReference>
<dbReference type="InterPro" id="IPR001005">
    <property type="entry name" value="SANT/Myb"/>
</dbReference>
<dbReference type="PROSITE" id="PS50090">
    <property type="entry name" value="MYB_LIKE"/>
    <property type="match status" value="3"/>
</dbReference>
<evidence type="ECO:0000313" key="3">
    <source>
        <dbReference type="EMBL" id="KAG0008821.1"/>
    </source>
</evidence>
<feature type="region of interest" description="Disordered" evidence="1">
    <location>
        <begin position="1"/>
        <end position="55"/>
    </location>
</feature>
<comment type="caution">
    <text evidence="3">The sequence shown here is derived from an EMBL/GenBank/DDBJ whole genome shotgun (WGS) entry which is preliminary data.</text>
</comment>
<dbReference type="PANTHER" id="PTHR45614">
    <property type="entry name" value="MYB PROTEIN-RELATED"/>
    <property type="match status" value="1"/>
</dbReference>
<feature type="compositionally biased region" description="Polar residues" evidence="1">
    <location>
        <begin position="374"/>
        <end position="392"/>
    </location>
</feature>
<evidence type="ECO:0000256" key="1">
    <source>
        <dbReference type="SAM" id="MobiDB-lite"/>
    </source>
</evidence>
<dbReference type="EMBL" id="JAAAID010001776">
    <property type="protein sequence ID" value="KAG0008821.1"/>
    <property type="molecule type" value="Genomic_DNA"/>
</dbReference>
<dbReference type="InterPro" id="IPR050560">
    <property type="entry name" value="MYB_TF"/>
</dbReference>
<feature type="compositionally biased region" description="Basic residues" evidence="1">
    <location>
        <begin position="425"/>
        <end position="435"/>
    </location>
</feature>
<sequence length="747" mass="85624">MSPPHTTTWTPTDSYTHPHSHSYERPLKTIRHLSSSETTTTTTVTTTTTTRQSWSSEEQEALYIAVEHYNLFGQWAKVKDRMELNRTVLEIEQEYMRLYGELPDSEDEEWSGIENEYRPASTNTNLPGQFTPALTATSSSTLSARSSRETFNIPPTRSSQPTPTEQARRLPYRNHLPQYPLMDDYHDDENDESRMDAGQTSSVSRHPSAKSSTAISATKSRPDTATATDAKPTRTVRVWTVEQSEQLKSLIEDCFPGGYRINWVWVASQMGNTFTRKQCKNKWEIMRRRAGTDEEIALLKKGHDEFGPSWSKIQEKYLPERSQGGISIMWSLLQAREAEQPQQLEKKHTVPRKDDTRLEIDTVKPGHHRKTTTNDDGVQSITSPHTKVSRGSPTKKLAYSPDQQRAMVRPIGDELEAPYQSLPRKGVRDRRHSDHHSRNDSTSRETSLSPNWNREVSEKLGTSRYPTTQYQDDASFKRASVSSTESLTIAAAQQDHQANPHHQQDRASDAGFELWTERNRPMTWTEPLTRRLEEIILQNFPNHQKVNWIKVSALMGTDPVVTKEQCKRRWYLMSHYEHLRPRQSEFRSTVYDPPSSAAAMELDPSEAAQSPEYRHNNHVEPSPSIPNSDRSAEPAHTSALRYQKRSIEYVQWTDEEVELLKLGVMKFGRSWGAIQKHYLKERSLSSIASKWEYVQHKVRPTAKPSPSKISSIAHPEHMPVDSFTDCEMEDEERTPEGALDNQASDNQ</sequence>
<feature type="compositionally biased region" description="Low complexity" evidence="1">
    <location>
        <begin position="133"/>
        <end position="145"/>
    </location>
</feature>
<dbReference type="OrthoDB" id="2443680at2759"/>
<dbReference type="CDD" id="cd11660">
    <property type="entry name" value="SANT_TRF"/>
    <property type="match status" value="1"/>
</dbReference>
<keyword evidence="4" id="KW-1185">Reference proteome</keyword>